<geneLocation type="plasmid" evidence="2 3">
    <name>pTPEN01</name>
</geneLocation>
<keyword evidence="1" id="KW-0812">Transmembrane</keyword>
<evidence type="ECO:0000256" key="1">
    <source>
        <dbReference type="SAM" id="Phobius"/>
    </source>
</evidence>
<organism evidence="2 3">
    <name type="scientific">Thermofilum pendens (strain DSM 2475 / Hrk 5)</name>
    <dbReference type="NCBI Taxonomy" id="368408"/>
    <lineage>
        <taxon>Archaea</taxon>
        <taxon>Thermoproteota</taxon>
        <taxon>Thermoprotei</taxon>
        <taxon>Thermofilales</taxon>
        <taxon>Thermofilaceae</taxon>
        <taxon>Thermofilum</taxon>
    </lineage>
</organism>
<dbReference type="KEGG" id="tpe:Tpen_1866"/>
<dbReference type="EnsemblBacteria" id="ABL79261">
    <property type="protein sequence ID" value="ABL79261"/>
    <property type="gene ID" value="Tpen_1866"/>
</dbReference>
<proteinExistence type="predicted"/>
<keyword evidence="1" id="KW-1133">Transmembrane helix</keyword>
<gene>
    <name evidence="2" type="ordered locus">Tpen_1866</name>
</gene>
<keyword evidence="1" id="KW-0472">Membrane</keyword>
<evidence type="ECO:0000313" key="3">
    <source>
        <dbReference type="Proteomes" id="UP000000641"/>
    </source>
</evidence>
<dbReference type="Proteomes" id="UP000000641">
    <property type="component" value="Plasmid pTPEN01"/>
</dbReference>
<dbReference type="EMBL" id="CP000506">
    <property type="protein sequence ID" value="ABL79261.1"/>
    <property type="molecule type" value="Genomic_DNA"/>
</dbReference>
<name>A1S1D1_THEPD</name>
<sequence>MGMKRYIPLLLLLVTVALGIATVKAAPVTTYTVFVNYTMYTGTAPAAGSTYWFNFTITPSLDVVIVTVEDLGGASQRTVYVDNVAVTLPYKLKAGETHRVAVKVYFPSALTVAWFGKTILAYNRTEDVNLQVKYVGYGFDSVSYGSYVGSVDNVATLTVKLDTPYTMGVTHTFSSVSTVVWLRFHPAMPIKGYTGTAYYTTTFNAYTIGSQPAGTDSYTISNNPVTVTVDCPPPVGLYELVWYVSWGGLTEKMLGAPGTPTPNKNYARLVGATFTWKFTPNATYFPTTKVDEYLLVNGSKASSLALSKKGLYNATFVNIGKMNTTFYGVLAYLPPVVRAGTMYVYAAELKVNVLSQVGTVGAPSPGFTLSLAGANAPGYFALQVKVPEGVVTVEKAEGVAWNRTVLPGIAKDVKTSLDADKLVYTVNYTYTLYYAPIVGGVNFLGAWGIEETPSLTPTSPTIATLTASKPVVLNATRNVIRVLDSAGNDVSFVGKAIAIKSSGTYTVKLETVIKVVNLYQGKKIPATVRLYDAKGLRLAEKTGEEVTFTVEPGLLYTVESDNGNEVLTQRVTPTQDVDVTMEFTKPPAVVIPWEWVWLALAIVFLVVLIYFAKRLKEGLEIVVG</sequence>
<keyword evidence="3" id="KW-1185">Reference proteome</keyword>
<keyword evidence="2" id="KW-0614">Plasmid</keyword>
<protein>
    <submittedName>
        <fullName evidence="2">Uncharacterized protein</fullName>
    </submittedName>
</protein>
<dbReference type="GeneID" id="4600331"/>
<evidence type="ECO:0000313" key="2">
    <source>
        <dbReference type="EMBL" id="ABL79261.1"/>
    </source>
</evidence>
<accession>A1S1D1</accession>
<feature type="transmembrane region" description="Helical" evidence="1">
    <location>
        <begin position="595"/>
        <end position="612"/>
    </location>
</feature>
<dbReference type="HOGENOM" id="CLU_437852_0_0_2"/>
<reference evidence="3" key="1">
    <citation type="journal article" date="2008" name="J. Bacteriol.">
        <title>Genome sequence of Thermofilum pendens reveals an exceptional loss of biosynthetic pathways without genome reduction.</title>
        <authorList>
            <person name="Anderson I."/>
            <person name="Rodriguez J."/>
            <person name="Susanti D."/>
            <person name="Porat I."/>
            <person name="Reich C."/>
            <person name="Ulrich L.E."/>
            <person name="Elkins J.G."/>
            <person name="Mavromatis K."/>
            <person name="Lykidis A."/>
            <person name="Kim E."/>
            <person name="Thompson L.S."/>
            <person name="Nolan M."/>
            <person name="Land M."/>
            <person name="Copeland A."/>
            <person name="Lapidus A."/>
            <person name="Lucas S."/>
            <person name="Detter C."/>
            <person name="Zhulin I.B."/>
            <person name="Olsen G.J."/>
            <person name="Whitman W."/>
            <person name="Mukhopadhyay B."/>
            <person name="Bristow J."/>
            <person name="Kyrpides N."/>
        </authorList>
    </citation>
    <scope>NUCLEOTIDE SEQUENCE [LARGE SCALE GENOMIC DNA]</scope>
    <source>
        <strain evidence="3">DSM 2475 / Hrk 5</strain>
        <plasmid evidence="3">pTPEN01</plasmid>
    </source>
</reference>
<dbReference type="AlphaFoldDB" id="A1S1D1"/>
<dbReference type="RefSeq" id="WP_011751386.1">
    <property type="nucleotide sequence ID" value="NC_008696.1"/>
</dbReference>